<sequence>MFHTVRAHVIRPRLRYTRPKVLHTWTHPRPTSTQQMNARTNKVLKHLFLDGNFIFLGTNLIAIGFLPFWLQKRVAGTVSDTVESRSSFDDMVSMNGGTPFLKNFPMGPVTMSMENAGMSLQFRESQSEQNAMENEGGDLESETFKMDESLQLPLTPDELTTEIGVPVYPLQTRATEVLIDTLCTVACIEDGYMSILAGNNEGKDGKGETYLQNAKCPSRLSVTESLWNATGKTQERVESLNDLVDLIPDRTLTHLKKDFHKGLKSGLKHIDIRPAIRIAHPYGNSSGPSHLQKQLQAVFNEHHSSHSSPKTLVLALSQILKKYPQQLTTESYKLLLENFERMKYHELSYGTMYSLLDPKFQVRNPRIDFYELRHYIQRICSRQKISLENVNHLF</sequence>
<name>W6ML49_9ASCO</name>
<accession>W6ML49</accession>
<keyword evidence="1" id="KW-0472">Membrane</keyword>
<reference evidence="2" key="1">
    <citation type="submission" date="2013-12" db="EMBL/GenBank/DDBJ databases">
        <authorList>
            <person name="Genoscope - CEA"/>
        </authorList>
    </citation>
    <scope>NUCLEOTIDE SEQUENCE</scope>
    <source>
        <strain evidence="2">CBS 1993</strain>
    </source>
</reference>
<dbReference type="GeneID" id="34520560"/>
<evidence type="ECO:0000313" key="2">
    <source>
        <dbReference type="EMBL" id="CDK27176.1"/>
    </source>
</evidence>
<dbReference type="RefSeq" id="XP_022459172.1">
    <property type="nucleotide sequence ID" value="XM_022601539.1"/>
</dbReference>
<feature type="transmembrane region" description="Helical" evidence="1">
    <location>
        <begin position="47"/>
        <end position="70"/>
    </location>
</feature>
<reference evidence="2" key="2">
    <citation type="submission" date="2014-02" db="EMBL/GenBank/DDBJ databases">
        <title>Complete DNA sequence of /Kuraishia capsulata/ illustrates novel genomic features among budding yeasts (/Saccharomycotina/).</title>
        <authorList>
            <person name="Morales L."/>
            <person name="Noel B."/>
            <person name="Porcel B."/>
            <person name="Marcet-Houben M."/>
            <person name="Hullo M-F."/>
            <person name="Sacerdot C."/>
            <person name="Tekaia F."/>
            <person name="Leh-Louis V."/>
            <person name="Despons L."/>
            <person name="Khanna V."/>
            <person name="Aury J-M."/>
            <person name="Barbe V."/>
            <person name="Couloux A."/>
            <person name="Labadie K."/>
            <person name="Pelletier E."/>
            <person name="Souciet J-L."/>
            <person name="Boekhout T."/>
            <person name="Gabaldon T."/>
            <person name="Wincker P."/>
            <person name="Dujon B."/>
        </authorList>
    </citation>
    <scope>NUCLEOTIDE SEQUENCE</scope>
    <source>
        <strain evidence="2">CBS 1993</strain>
    </source>
</reference>
<evidence type="ECO:0000313" key="3">
    <source>
        <dbReference type="Proteomes" id="UP000019384"/>
    </source>
</evidence>
<protein>
    <submittedName>
        <fullName evidence="2">Uncharacterized protein</fullName>
    </submittedName>
</protein>
<gene>
    <name evidence="2" type="ORF">KUCA_T00003153001</name>
</gene>
<evidence type="ECO:0000256" key="1">
    <source>
        <dbReference type="SAM" id="Phobius"/>
    </source>
</evidence>
<dbReference type="Proteomes" id="UP000019384">
    <property type="component" value="Unassembled WGS sequence"/>
</dbReference>
<dbReference type="AlphaFoldDB" id="W6ML49"/>
<organism evidence="2 3">
    <name type="scientific">Kuraishia capsulata CBS 1993</name>
    <dbReference type="NCBI Taxonomy" id="1382522"/>
    <lineage>
        <taxon>Eukaryota</taxon>
        <taxon>Fungi</taxon>
        <taxon>Dikarya</taxon>
        <taxon>Ascomycota</taxon>
        <taxon>Saccharomycotina</taxon>
        <taxon>Pichiomycetes</taxon>
        <taxon>Pichiales</taxon>
        <taxon>Pichiaceae</taxon>
        <taxon>Kuraishia</taxon>
    </lineage>
</organism>
<dbReference type="HOGENOM" id="CLU_700330_0_0_1"/>
<keyword evidence="1" id="KW-1133">Transmembrane helix</keyword>
<dbReference type="EMBL" id="HG793128">
    <property type="protein sequence ID" value="CDK27176.1"/>
    <property type="molecule type" value="Genomic_DNA"/>
</dbReference>
<keyword evidence="1" id="KW-0812">Transmembrane</keyword>
<proteinExistence type="predicted"/>
<keyword evidence="3" id="KW-1185">Reference proteome</keyword>